<sequence>WLRSGGGFDAHSDCLAAGEAVISGPSFGPNCIAYTPHHLLSPTAWSFVINNAFITRLSYVCDLPGKLTSGTVSCQFYGIETARERVLTSEATPDCRPRKALRAISPQQPVVS</sequence>
<feature type="non-terminal residue" evidence="1">
    <location>
        <position position="112"/>
    </location>
</feature>
<dbReference type="Proteomes" id="UP000292052">
    <property type="component" value="Unassembled WGS sequence"/>
</dbReference>
<protein>
    <submittedName>
        <fullName evidence="1">Uncharacterized protein</fullName>
    </submittedName>
</protein>
<organism evidence="1 2">
    <name type="scientific">Asbolus verrucosus</name>
    <name type="common">Desert ironclad beetle</name>
    <dbReference type="NCBI Taxonomy" id="1661398"/>
    <lineage>
        <taxon>Eukaryota</taxon>
        <taxon>Metazoa</taxon>
        <taxon>Ecdysozoa</taxon>
        <taxon>Arthropoda</taxon>
        <taxon>Hexapoda</taxon>
        <taxon>Insecta</taxon>
        <taxon>Pterygota</taxon>
        <taxon>Neoptera</taxon>
        <taxon>Endopterygota</taxon>
        <taxon>Coleoptera</taxon>
        <taxon>Polyphaga</taxon>
        <taxon>Cucujiformia</taxon>
        <taxon>Tenebrionidae</taxon>
        <taxon>Pimeliinae</taxon>
        <taxon>Asbolus</taxon>
    </lineage>
</organism>
<feature type="non-terminal residue" evidence="1">
    <location>
        <position position="1"/>
    </location>
</feature>
<proteinExistence type="predicted"/>
<dbReference type="AlphaFoldDB" id="A0A482VKN7"/>
<comment type="caution">
    <text evidence="1">The sequence shown here is derived from an EMBL/GenBank/DDBJ whole genome shotgun (WGS) entry which is preliminary data.</text>
</comment>
<evidence type="ECO:0000313" key="2">
    <source>
        <dbReference type="Proteomes" id="UP000292052"/>
    </source>
</evidence>
<keyword evidence="2" id="KW-1185">Reference proteome</keyword>
<accession>A0A482VKN7</accession>
<name>A0A482VKN7_ASBVE</name>
<gene>
    <name evidence="1" type="ORF">BDFB_003797</name>
</gene>
<evidence type="ECO:0000313" key="1">
    <source>
        <dbReference type="EMBL" id="RZC33340.1"/>
    </source>
</evidence>
<reference evidence="1 2" key="1">
    <citation type="submission" date="2017-03" db="EMBL/GenBank/DDBJ databases">
        <title>Genome of the blue death feigning beetle - Asbolus verrucosus.</title>
        <authorList>
            <person name="Rider S.D."/>
        </authorList>
    </citation>
    <scope>NUCLEOTIDE SEQUENCE [LARGE SCALE GENOMIC DNA]</scope>
    <source>
        <strain evidence="1">Butters</strain>
        <tissue evidence="1">Head and leg muscle</tissue>
    </source>
</reference>
<dbReference type="EMBL" id="QDEB01089802">
    <property type="protein sequence ID" value="RZC33340.1"/>
    <property type="molecule type" value="Genomic_DNA"/>
</dbReference>